<dbReference type="OrthoDB" id="9797663at2"/>
<comment type="caution">
    <text evidence="2">The sequence shown here is derived from an EMBL/GenBank/DDBJ whole genome shotgun (WGS) entry which is preliminary data.</text>
</comment>
<dbReference type="InterPro" id="IPR029068">
    <property type="entry name" value="Glyas_Bleomycin-R_OHBP_Dase"/>
</dbReference>
<dbReference type="CDD" id="cd08349">
    <property type="entry name" value="BLMA_like"/>
    <property type="match status" value="1"/>
</dbReference>
<keyword evidence="1" id="KW-0046">Antibiotic resistance</keyword>
<dbReference type="GO" id="GO:0046677">
    <property type="term" value="P:response to antibiotic"/>
    <property type="evidence" value="ECO:0007669"/>
    <property type="project" value="UniProtKB-KW"/>
</dbReference>
<gene>
    <name evidence="2" type="ORF">E9531_10550</name>
</gene>
<dbReference type="EMBL" id="STFG01000011">
    <property type="protein sequence ID" value="THU00205.1"/>
    <property type="molecule type" value="Genomic_DNA"/>
</dbReference>
<evidence type="ECO:0000313" key="3">
    <source>
        <dbReference type="Proteomes" id="UP000308917"/>
    </source>
</evidence>
<keyword evidence="3" id="KW-1185">Reference proteome</keyword>
<organism evidence="2 3">
    <name type="scientific">Lampropedia puyangensis</name>
    <dbReference type="NCBI Taxonomy" id="1330072"/>
    <lineage>
        <taxon>Bacteria</taxon>
        <taxon>Pseudomonadati</taxon>
        <taxon>Pseudomonadota</taxon>
        <taxon>Betaproteobacteria</taxon>
        <taxon>Burkholderiales</taxon>
        <taxon>Comamonadaceae</taxon>
        <taxon>Lampropedia</taxon>
    </lineage>
</organism>
<dbReference type="SUPFAM" id="SSF54593">
    <property type="entry name" value="Glyoxalase/Bleomycin resistance protein/Dihydroxybiphenyl dioxygenase"/>
    <property type="match status" value="1"/>
</dbReference>
<reference evidence="2 3" key="1">
    <citation type="journal article" date="2015" name="Antonie Van Leeuwenhoek">
        <title>Lampropedia puyangensis sp. nov., isolated from symptomatic bark of Populus ? euramericana canker and emended description of Lampropedia hyalina (Ehrenberg 1832) Lee et al. 2004.</title>
        <authorList>
            <person name="Li Y."/>
            <person name="Wang T."/>
            <person name="Piao C.G."/>
            <person name="Wang L.F."/>
            <person name="Tian G.Z."/>
            <person name="Zhu T.H."/>
            <person name="Guo M.W."/>
        </authorList>
    </citation>
    <scope>NUCLEOTIDE SEQUENCE [LARGE SCALE GENOMIC DNA]</scope>
    <source>
        <strain evidence="2 3">2-bin</strain>
    </source>
</reference>
<evidence type="ECO:0000313" key="2">
    <source>
        <dbReference type="EMBL" id="THU00205.1"/>
    </source>
</evidence>
<accession>A0A4S8F1I7</accession>
<protein>
    <submittedName>
        <fullName evidence="2">VOC family protein</fullName>
    </submittedName>
</protein>
<sequence>MEQDQYWNPLVPELTVCNLEDSLRFYVAVGFSIRFRRKQPAFAYLELGQAQLMLEQEHTQSWNVAPLDRPLGRGVNFQIEVTNANKVQVALELLGVPLFRPMKDTWYPVSQTQQEGQRELLAQDPDGYLMRFAQYLGRRSAT</sequence>
<dbReference type="InterPro" id="IPR000335">
    <property type="entry name" value="Bleomycin-R"/>
</dbReference>
<proteinExistence type="predicted"/>
<dbReference type="RefSeq" id="WP_136573729.1">
    <property type="nucleotide sequence ID" value="NZ_STFG01000011.1"/>
</dbReference>
<dbReference type="AlphaFoldDB" id="A0A4S8F1I7"/>
<dbReference type="Gene3D" id="3.10.180.10">
    <property type="entry name" value="2,3-Dihydroxybiphenyl 1,2-Dioxygenase, domain 1"/>
    <property type="match status" value="1"/>
</dbReference>
<dbReference type="Proteomes" id="UP000308917">
    <property type="component" value="Unassembled WGS sequence"/>
</dbReference>
<evidence type="ECO:0000256" key="1">
    <source>
        <dbReference type="ARBA" id="ARBA00023251"/>
    </source>
</evidence>
<name>A0A4S8F1I7_9BURK</name>